<feature type="transmembrane region" description="Helical" evidence="2">
    <location>
        <begin position="372"/>
        <end position="395"/>
    </location>
</feature>
<dbReference type="OrthoDB" id="1044435at2759"/>
<evidence type="ECO:0000313" key="5">
    <source>
        <dbReference type="Proteomes" id="UP000054166"/>
    </source>
</evidence>
<proteinExistence type="predicted"/>
<dbReference type="Pfam" id="PF01553">
    <property type="entry name" value="Acyltransferase"/>
    <property type="match status" value="1"/>
</dbReference>
<keyword evidence="2" id="KW-1133">Transmembrane helix</keyword>
<feature type="region of interest" description="Disordered" evidence="1">
    <location>
        <begin position="592"/>
        <end position="612"/>
    </location>
</feature>
<name>A0A0C3F230_PILCF</name>
<dbReference type="InterPro" id="IPR002123">
    <property type="entry name" value="Plipid/glycerol_acylTrfase"/>
</dbReference>
<dbReference type="InParanoid" id="A0A0C3F230"/>
<dbReference type="STRING" id="765440.A0A0C3F230"/>
<dbReference type="SMART" id="SM00563">
    <property type="entry name" value="PlsC"/>
    <property type="match status" value="1"/>
</dbReference>
<keyword evidence="2" id="KW-0812">Transmembrane</keyword>
<evidence type="ECO:0000259" key="3">
    <source>
        <dbReference type="SMART" id="SM00563"/>
    </source>
</evidence>
<feature type="transmembrane region" description="Helical" evidence="2">
    <location>
        <begin position="332"/>
        <end position="352"/>
    </location>
</feature>
<feature type="compositionally biased region" description="Basic and acidic residues" evidence="1">
    <location>
        <begin position="602"/>
        <end position="612"/>
    </location>
</feature>
<dbReference type="CDD" id="cd07992">
    <property type="entry name" value="LPLAT_AAK14816-like"/>
    <property type="match status" value="1"/>
</dbReference>
<dbReference type="GO" id="GO:0004366">
    <property type="term" value="F:glycerol-3-phosphate O-acyltransferase activity"/>
    <property type="evidence" value="ECO:0007669"/>
    <property type="project" value="TreeGrafter"/>
</dbReference>
<reference evidence="4 5" key="1">
    <citation type="submission" date="2014-04" db="EMBL/GenBank/DDBJ databases">
        <authorList>
            <consortium name="DOE Joint Genome Institute"/>
            <person name="Kuo A."/>
            <person name="Tarkka M."/>
            <person name="Buscot F."/>
            <person name="Kohler A."/>
            <person name="Nagy L.G."/>
            <person name="Floudas D."/>
            <person name="Copeland A."/>
            <person name="Barry K.W."/>
            <person name="Cichocki N."/>
            <person name="Veneault-Fourrey C."/>
            <person name="LaButti K."/>
            <person name="Lindquist E.A."/>
            <person name="Lipzen A."/>
            <person name="Lundell T."/>
            <person name="Morin E."/>
            <person name="Murat C."/>
            <person name="Sun H."/>
            <person name="Tunlid A."/>
            <person name="Henrissat B."/>
            <person name="Grigoriev I.V."/>
            <person name="Hibbett D.S."/>
            <person name="Martin F."/>
            <person name="Nordberg H.P."/>
            <person name="Cantor M.N."/>
            <person name="Hua S.X."/>
        </authorList>
    </citation>
    <scope>NUCLEOTIDE SEQUENCE [LARGE SCALE GENOMIC DNA]</scope>
    <source>
        <strain evidence="4 5">F 1598</strain>
    </source>
</reference>
<dbReference type="EMBL" id="KN833013">
    <property type="protein sequence ID" value="KIM78850.1"/>
    <property type="molecule type" value="Genomic_DNA"/>
</dbReference>
<protein>
    <recommendedName>
        <fullName evidence="3">Phospholipid/glycerol acyltransferase domain-containing protein</fullName>
    </recommendedName>
</protein>
<dbReference type="PANTHER" id="PTHR31605">
    <property type="entry name" value="GLYCEROL-3-PHOSPHATE O-ACYLTRANSFERASE 1"/>
    <property type="match status" value="1"/>
</dbReference>
<organism evidence="4 5">
    <name type="scientific">Piloderma croceum (strain F 1598)</name>
    <dbReference type="NCBI Taxonomy" id="765440"/>
    <lineage>
        <taxon>Eukaryota</taxon>
        <taxon>Fungi</taxon>
        <taxon>Dikarya</taxon>
        <taxon>Basidiomycota</taxon>
        <taxon>Agaricomycotina</taxon>
        <taxon>Agaricomycetes</taxon>
        <taxon>Agaricomycetidae</taxon>
        <taxon>Atheliales</taxon>
        <taxon>Atheliaceae</taxon>
        <taxon>Piloderma</taxon>
    </lineage>
</organism>
<feature type="domain" description="Phospholipid/glycerol acyltransferase" evidence="3">
    <location>
        <begin position="40"/>
        <end position="170"/>
    </location>
</feature>
<feature type="transmembrane region" description="Helical" evidence="2">
    <location>
        <begin position="401"/>
        <end position="420"/>
    </location>
</feature>
<dbReference type="InterPro" id="IPR052744">
    <property type="entry name" value="GPAT/DAPAT"/>
</dbReference>
<dbReference type="HOGENOM" id="CLU_026175_0_0_1"/>
<reference evidence="5" key="2">
    <citation type="submission" date="2015-01" db="EMBL/GenBank/DDBJ databases">
        <title>Evolutionary Origins and Diversification of the Mycorrhizal Mutualists.</title>
        <authorList>
            <consortium name="DOE Joint Genome Institute"/>
            <consortium name="Mycorrhizal Genomics Consortium"/>
            <person name="Kohler A."/>
            <person name="Kuo A."/>
            <person name="Nagy L.G."/>
            <person name="Floudas D."/>
            <person name="Copeland A."/>
            <person name="Barry K.W."/>
            <person name="Cichocki N."/>
            <person name="Veneault-Fourrey C."/>
            <person name="LaButti K."/>
            <person name="Lindquist E.A."/>
            <person name="Lipzen A."/>
            <person name="Lundell T."/>
            <person name="Morin E."/>
            <person name="Murat C."/>
            <person name="Riley R."/>
            <person name="Ohm R."/>
            <person name="Sun H."/>
            <person name="Tunlid A."/>
            <person name="Henrissat B."/>
            <person name="Grigoriev I.V."/>
            <person name="Hibbett D.S."/>
            <person name="Martin F."/>
        </authorList>
    </citation>
    <scope>NUCLEOTIDE SEQUENCE [LARGE SCALE GENOMIC DNA]</scope>
    <source>
        <strain evidence="5">F 1598</strain>
    </source>
</reference>
<dbReference type="GO" id="GO:0016287">
    <property type="term" value="F:glycerone-phosphate O-acyltransferase activity"/>
    <property type="evidence" value="ECO:0007669"/>
    <property type="project" value="TreeGrafter"/>
</dbReference>
<evidence type="ECO:0000256" key="1">
    <source>
        <dbReference type="SAM" id="MobiDB-lite"/>
    </source>
</evidence>
<accession>A0A0C3F230</accession>
<keyword evidence="5" id="KW-1185">Reference proteome</keyword>
<evidence type="ECO:0000256" key="2">
    <source>
        <dbReference type="SAM" id="Phobius"/>
    </source>
</evidence>
<dbReference type="Proteomes" id="UP000054166">
    <property type="component" value="Unassembled WGS sequence"/>
</dbReference>
<dbReference type="AlphaFoldDB" id="A0A0C3F230"/>
<evidence type="ECO:0000313" key="4">
    <source>
        <dbReference type="EMBL" id="KIM78850.1"/>
    </source>
</evidence>
<keyword evidence="2" id="KW-0472">Membrane</keyword>
<dbReference type="GO" id="GO:0008654">
    <property type="term" value="P:phospholipid biosynthetic process"/>
    <property type="evidence" value="ECO:0007669"/>
    <property type="project" value="TreeGrafter"/>
</dbReference>
<sequence>MSNAYVLHRIIRRLAGWAVWSFFTEVHVIGEENVPKEGPIIVTATHHNMMLDPAILSSTFPHQRILHYWSKASLFGNPVVKYILLSSGNIPVDRKSKDRNVLFRGTFDALAKGLAVALFPEGTSYTEPRIMQVKDGAAWAAMEYTSWALDNPGLASPIPITIVPAAIVYTNKSKYRSSVIMEFGRPIKMDAYKEEFMSGIEGGPRAAIKRLTHAIESELIEATINAPDWDTLYAARIARDLLWEDHKSINLDEFVPISQTLVDLFSTTNATANFNSVKRNLLEYYSLLQTTELTNSVLSALPLPRTLDPDHSTPLPGRLRTLGVLVRDTISALARLPFFFLPLIAHLPIYILGRLGARLVEHEEETQAQNKVIIGLLFLLLIIYPLAFWILWALFLYTRTGAVLAAVTVWLFAMYHTKLINDNYEHAKRLVAAWRVLVGVWAPKSWDLPLAALSQYTTPATPPENPWIQKTKQTIAPPTVEEPPVTSVRKRRPPTRRVIRHVLRARAEAAKSLATFFDQLDNDGETKVKASIHLARTYGWVDNVDGTAARGDNEPLGWRHAREVLFFLRKRGAKVASLQRGIEGEWAALNSDGETSFVDGSENSRDEDVVSA</sequence>
<gene>
    <name evidence="4" type="ORF">PILCRDRAFT_577085</name>
</gene>
<dbReference type="PANTHER" id="PTHR31605:SF0">
    <property type="entry name" value="GLYCEROL-3-PHOSPHATE O-ACYLTRANSFERASE 1"/>
    <property type="match status" value="1"/>
</dbReference>
<dbReference type="SUPFAM" id="SSF69593">
    <property type="entry name" value="Glycerol-3-phosphate (1)-acyltransferase"/>
    <property type="match status" value="1"/>
</dbReference>